<evidence type="ECO:0000256" key="1">
    <source>
        <dbReference type="SAM" id="MobiDB-lite"/>
    </source>
</evidence>
<accession>A0AAD7ICS3</accession>
<evidence type="ECO:0000313" key="2">
    <source>
        <dbReference type="EMBL" id="KAJ7740189.1"/>
    </source>
</evidence>
<protein>
    <submittedName>
        <fullName evidence="2">Uncharacterized protein</fullName>
    </submittedName>
</protein>
<reference evidence="2" key="1">
    <citation type="submission" date="2023-03" db="EMBL/GenBank/DDBJ databases">
        <title>Massive genome expansion in bonnet fungi (Mycena s.s.) driven by repeated elements and novel gene families across ecological guilds.</title>
        <authorList>
            <consortium name="Lawrence Berkeley National Laboratory"/>
            <person name="Harder C.B."/>
            <person name="Miyauchi S."/>
            <person name="Viragh M."/>
            <person name="Kuo A."/>
            <person name="Thoen E."/>
            <person name="Andreopoulos B."/>
            <person name="Lu D."/>
            <person name="Skrede I."/>
            <person name="Drula E."/>
            <person name="Henrissat B."/>
            <person name="Morin E."/>
            <person name="Kohler A."/>
            <person name="Barry K."/>
            <person name="LaButti K."/>
            <person name="Morin E."/>
            <person name="Salamov A."/>
            <person name="Lipzen A."/>
            <person name="Mereny Z."/>
            <person name="Hegedus B."/>
            <person name="Baldrian P."/>
            <person name="Stursova M."/>
            <person name="Weitz H."/>
            <person name="Taylor A."/>
            <person name="Grigoriev I.V."/>
            <person name="Nagy L.G."/>
            <person name="Martin F."/>
            <person name="Kauserud H."/>
        </authorList>
    </citation>
    <scope>NUCLEOTIDE SEQUENCE</scope>
    <source>
        <strain evidence="2">CBHHK188m</strain>
    </source>
</reference>
<evidence type="ECO:0000313" key="3">
    <source>
        <dbReference type="Proteomes" id="UP001215280"/>
    </source>
</evidence>
<organism evidence="2 3">
    <name type="scientific">Mycena maculata</name>
    <dbReference type="NCBI Taxonomy" id="230809"/>
    <lineage>
        <taxon>Eukaryota</taxon>
        <taxon>Fungi</taxon>
        <taxon>Dikarya</taxon>
        <taxon>Basidiomycota</taxon>
        <taxon>Agaricomycotina</taxon>
        <taxon>Agaricomycetes</taxon>
        <taxon>Agaricomycetidae</taxon>
        <taxon>Agaricales</taxon>
        <taxon>Marasmiineae</taxon>
        <taxon>Mycenaceae</taxon>
        <taxon>Mycena</taxon>
    </lineage>
</organism>
<dbReference type="EMBL" id="JARJLG010000128">
    <property type="protein sequence ID" value="KAJ7740189.1"/>
    <property type="molecule type" value="Genomic_DNA"/>
</dbReference>
<dbReference type="AlphaFoldDB" id="A0AAD7ICS3"/>
<name>A0AAD7ICS3_9AGAR</name>
<keyword evidence="3" id="KW-1185">Reference proteome</keyword>
<gene>
    <name evidence="2" type="ORF">DFH07DRAFT_965374</name>
</gene>
<feature type="compositionally biased region" description="Basic and acidic residues" evidence="1">
    <location>
        <begin position="30"/>
        <end position="43"/>
    </location>
</feature>
<comment type="caution">
    <text evidence="2">The sequence shown here is derived from an EMBL/GenBank/DDBJ whole genome shotgun (WGS) entry which is preliminary data.</text>
</comment>
<proteinExistence type="predicted"/>
<dbReference type="Proteomes" id="UP001215280">
    <property type="component" value="Unassembled WGS sequence"/>
</dbReference>
<sequence length="165" mass="17490">MSALKGSSKDRPWIFNAAGRLTLSAPPKRVKAEPKKVPLDIRRGPPSTIIQDPKPCAAVPVAASTSASVGCGDASVAPAKTSIHAAREDASPMVRRPFAARVNGLLDSPEAHPPDGKKVLMRRDLYLGAARPGILETFKGLHECGLCFNLKSHPVSYVTLFSATL</sequence>
<feature type="region of interest" description="Disordered" evidence="1">
    <location>
        <begin position="26"/>
        <end position="48"/>
    </location>
</feature>